<feature type="domain" description="WW" evidence="2">
    <location>
        <begin position="14"/>
        <end position="47"/>
    </location>
</feature>
<feature type="region of interest" description="Disordered" evidence="1">
    <location>
        <begin position="1"/>
        <end position="31"/>
    </location>
</feature>
<evidence type="ECO:0000313" key="3">
    <source>
        <dbReference type="EMBL" id="KIM95515.1"/>
    </source>
</evidence>
<dbReference type="HOGENOM" id="CLU_1461742_0_0_1"/>
<dbReference type="SUPFAM" id="SSF51045">
    <property type="entry name" value="WW domain"/>
    <property type="match status" value="3"/>
</dbReference>
<sequence>MLSKAAQPSSTSLGPLPNSWEGDTNSLGQTFWTNSATRVKTYYDPRKPNPHPDGFAPIPPEGAPLPEGWEVVGRAVDGRNDVIFLDHNTHTSTAVDPRLGPLPDGWEAGRSSSGQAFWTNAERRIKTYYDPRKANPHPDDFAPIPVEGDPLPEGWEVVGKEVDGRRVVSYLDHNTHRSTTEDPRG</sequence>
<reference evidence="4" key="2">
    <citation type="submission" date="2015-01" db="EMBL/GenBank/DDBJ databases">
        <title>Evolutionary Origins and Diversification of the Mycorrhizal Mutualists.</title>
        <authorList>
            <consortium name="DOE Joint Genome Institute"/>
            <consortium name="Mycorrhizal Genomics Consortium"/>
            <person name="Kohler A."/>
            <person name="Kuo A."/>
            <person name="Nagy L.G."/>
            <person name="Floudas D."/>
            <person name="Copeland A."/>
            <person name="Barry K.W."/>
            <person name="Cichocki N."/>
            <person name="Veneault-Fourrey C."/>
            <person name="LaButti K."/>
            <person name="Lindquist E.A."/>
            <person name="Lipzen A."/>
            <person name="Lundell T."/>
            <person name="Morin E."/>
            <person name="Murat C."/>
            <person name="Riley R."/>
            <person name="Ohm R."/>
            <person name="Sun H."/>
            <person name="Tunlid A."/>
            <person name="Henrissat B."/>
            <person name="Grigoriev I.V."/>
            <person name="Hibbett D.S."/>
            <person name="Martin F."/>
        </authorList>
    </citation>
    <scope>NUCLEOTIDE SEQUENCE [LARGE SCALE GENOMIC DNA]</scope>
    <source>
        <strain evidence="4">Zn</strain>
    </source>
</reference>
<dbReference type="AlphaFoldDB" id="A0A0C3GHA0"/>
<dbReference type="InterPro" id="IPR036020">
    <property type="entry name" value="WW_dom_sf"/>
</dbReference>
<dbReference type="EMBL" id="KN832887">
    <property type="protein sequence ID" value="KIM95515.1"/>
    <property type="molecule type" value="Genomic_DNA"/>
</dbReference>
<accession>A0A0C3GHA0</accession>
<organism evidence="3 4">
    <name type="scientific">Oidiodendron maius (strain Zn)</name>
    <dbReference type="NCBI Taxonomy" id="913774"/>
    <lineage>
        <taxon>Eukaryota</taxon>
        <taxon>Fungi</taxon>
        <taxon>Dikarya</taxon>
        <taxon>Ascomycota</taxon>
        <taxon>Pezizomycotina</taxon>
        <taxon>Leotiomycetes</taxon>
        <taxon>Leotiomycetes incertae sedis</taxon>
        <taxon>Myxotrichaceae</taxon>
        <taxon>Oidiodendron</taxon>
    </lineage>
</organism>
<proteinExistence type="predicted"/>
<dbReference type="STRING" id="913774.A0A0C3GHA0"/>
<evidence type="ECO:0000256" key="1">
    <source>
        <dbReference type="SAM" id="MobiDB-lite"/>
    </source>
</evidence>
<dbReference type="OrthoDB" id="3045089at2759"/>
<dbReference type="SMART" id="SM00456">
    <property type="entry name" value="WW"/>
    <property type="match status" value="4"/>
</dbReference>
<dbReference type="InterPro" id="IPR001202">
    <property type="entry name" value="WW_dom"/>
</dbReference>
<feature type="compositionally biased region" description="Polar residues" evidence="1">
    <location>
        <begin position="21"/>
        <end position="31"/>
    </location>
</feature>
<protein>
    <recommendedName>
        <fullName evidence="2">WW domain-containing protein</fullName>
    </recommendedName>
</protein>
<feature type="region of interest" description="Disordered" evidence="1">
    <location>
        <begin position="43"/>
        <end position="63"/>
    </location>
</feature>
<evidence type="ECO:0000313" key="4">
    <source>
        <dbReference type="Proteomes" id="UP000054321"/>
    </source>
</evidence>
<feature type="compositionally biased region" description="Polar residues" evidence="1">
    <location>
        <begin position="1"/>
        <end position="13"/>
    </location>
</feature>
<name>A0A0C3GHA0_OIDMZ</name>
<dbReference type="Proteomes" id="UP000054321">
    <property type="component" value="Unassembled WGS sequence"/>
</dbReference>
<feature type="domain" description="WW" evidence="2">
    <location>
        <begin position="100"/>
        <end position="133"/>
    </location>
</feature>
<dbReference type="PROSITE" id="PS50020">
    <property type="entry name" value="WW_DOMAIN_2"/>
    <property type="match status" value="4"/>
</dbReference>
<feature type="domain" description="WW" evidence="2">
    <location>
        <begin position="149"/>
        <end position="185"/>
    </location>
</feature>
<dbReference type="Gene3D" id="2.20.70.10">
    <property type="match status" value="4"/>
</dbReference>
<dbReference type="InParanoid" id="A0A0C3GHA0"/>
<feature type="domain" description="WW" evidence="2">
    <location>
        <begin position="63"/>
        <end position="99"/>
    </location>
</feature>
<gene>
    <name evidence="3" type="ORF">OIDMADRAFT_149008</name>
</gene>
<reference evidence="3 4" key="1">
    <citation type="submission" date="2014-04" db="EMBL/GenBank/DDBJ databases">
        <authorList>
            <consortium name="DOE Joint Genome Institute"/>
            <person name="Kuo A."/>
            <person name="Martino E."/>
            <person name="Perotto S."/>
            <person name="Kohler A."/>
            <person name="Nagy L.G."/>
            <person name="Floudas D."/>
            <person name="Copeland A."/>
            <person name="Barry K.W."/>
            <person name="Cichocki N."/>
            <person name="Veneault-Fourrey C."/>
            <person name="LaButti K."/>
            <person name="Lindquist E.A."/>
            <person name="Lipzen A."/>
            <person name="Lundell T."/>
            <person name="Morin E."/>
            <person name="Murat C."/>
            <person name="Sun H."/>
            <person name="Tunlid A."/>
            <person name="Henrissat B."/>
            <person name="Grigoriev I.V."/>
            <person name="Hibbett D.S."/>
            <person name="Martin F."/>
            <person name="Nordberg H.P."/>
            <person name="Cantor M.N."/>
            <person name="Hua S.X."/>
        </authorList>
    </citation>
    <scope>NUCLEOTIDE SEQUENCE [LARGE SCALE GENOMIC DNA]</scope>
    <source>
        <strain evidence="3 4">Zn</strain>
    </source>
</reference>
<evidence type="ECO:0000259" key="2">
    <source>
        <dbReference type="PROSITE" id="PS50020"/>
    </source>
</evidence>
<keyword evidence="4" id="KW-1185">Reference proteome</keyword>